<keyword evidence="1" id="KW-1133">Transmembrane helix</keyword>
<evidence type="ECO:0000313" key="4">
    <source>
        <dbReference type="Proteomes" id="UP000050564"/>
    </source>
</evidence>
<keyword evidence="1" id="KW-0812">Transmembrane</keyword>
<organism evidence="2 4">
    <name type="scientific">Pseudomonas cannabina</name>
    <dbReference type="NCBI Taxonomy" id="86840"/>
    <lineage>
        <taxon>Bacteria</taxon>
        <taxon>Pseudomonadati</taxon>
        <taxon>Pseudomonadota</taxon>
        <taxon>Gammaproteobacteria</taxon>
        <taxon>Pseudomonadales</taxon>
        <taxon>Pseudomonadaceae</taxon>
        <taxon>Pseudomonas</taxon>
    </lineage>
</organism>
<evidence type="ECO:0000313" key="3">
    <source>
        <dbReference type="EMBL" id="RMN33362.1"/>
    </source>
</evidence>
<feature type="transmembrane region" description="Helical" evidence="1">
    <location>
        <begin position="77"/>
        <end position="96"/>
    </location>
</feature>
<accession>A0A0N8QVP7</accession>
<reference evidence="2 4" key="1">
    <citation type="submission" date="2015-09" db="EMBL/GenBank/DDBJ databases">
        <title>Genome announcement of multiple Pseudomonas syringae strains.</title>
        <authorList>
            <person name="Thakur S."/>
            <person name="Wang P.W."/>
            <person name="Gong Y."/>
            <person name="Weir B.S."/>
            <person name="Guttman D.S."/>
        </authorList>
    </citation>
    <scope>NUCLEOTIDE SEQUENCE [LARGE SCALE GENOMIC DNA]</scope>
    <source>
        <strain evidence="2 4">ICMP2823</strain>
    </source>
</reference>
<reference evidence="3 5" key="2">
    <citation type="submission" date="2018-08" db="EMBL/GenBank/DDBJ databases">
        <title>Recombination of ecologically and evolutionarily significant loci maintains genetic cohesion in the Pseudomonas syringae species complex.</title>
        <authorList>
            <person name="Dillon M."/>
            <person name="Thakur S."/>
            <person name="Almeida R.N.D."/>
            <person name="Weir B.S."/>
            <person name="Guttman D.S."/>
        </authorList>
    </citation>
    <scope>NUCLEOTIDE SEQUENCE [LARGE SCALE GENOMIC DNA]</scope>
    <source>
        <strain evidence="3 5">ICMP 2821</strain>
    </source>
</reference>
<evidence type="ECO:0000313" key="5">
    <source>
        <dbReference type="Proteomes" id="UP000281372"/>
    </source>
</evidence>
<dbReference type="AlphaFoldDB" id="A0A0N8QVP7"/>
<dbReference type="RefSeq" id="WP_139206475.1">
    <property type="nucleotide sequence ID" value="NZ_FNKU01000002.1"/>
</dbReference>
<keyword evidence="1" id="KW-0472">Membrane</keyword>
<sequence>MKIVPYLVIGLLITSLIALALAAWNFSRFYSAKNDPVKEKQWIHIAAHAARDGNLNPSEIGMIERSYYSGYLKSTKIWGTIAVATLSSAYASMIWLL</sequence>
<gene>
    <name evidence="2" type="ORF">ALO81_200185</name>
    <name evidence="3" type="ORF">ALQ64_02952</name>
</gene>
<dbReference type="PATRIC" id="fig|86840.3.peg.2896"/>
<dbReference type="EMBL" id="RBOW01000375">
    <property type="protein sequence ID" value="RMN33362.1"/>
    <property type="molecule type" value="Genomic_DNA"/>
</dbReference>
<evidence type="ECO:0000313" key="2">
    <source>
        <dbReference type="EMBL" id="KPW67782.1"/>
    </source>
</evidence>
<name>A0A0N8QVP7_PSECA</name>
<dbReference type="Proteomes" id="UP000281372">
    <property type="component" value="Unassembled WGS sequence"/>
</dbReference>
<proteinExistence type="predicted"/>
<protein>
    <submittedName>
        <fullName evidence="2">Uncharacterized protein</fullName>
    </submittedName>
</protein>
<dbReference type="Proteomes" id="UP000050564">
    <property type="component" value="Unassembled WGS sequence"/>
</dbReference>
<evidence type="ECO:0000256" key="1">
    <source>
        <dbReference type="SAM" id="Phobius"/>
    </source>
</evidence>
<dbReference type="EMBL" id="LJPX01000503">
    <property type="protein sequence ID" value="KPW67782.1"/>
    <property type="molecule type" value="Genomic_DNA"/>
</dbReference>
<comment type="caution">
    <text evidence="2">The sequence shown here is derived from an EMBL/GenBank/DDBJ whole genome shotgun (WGS) entry which is preliminary data.</text>
</comment>